<evidence type="ECO:0000256" key="2">
    <source>
        <dbReference type="ARBA" id="ARBA00023015"/>
    </source>
</evidence>
<evidence type="ECO:0000256" key="3">
    <source>
        <dbReference type="ARBA" id="ARBA00023125"/>
    </source>
</evidence>
<dbReference type="AlphaFoldDB" id="A0A4D6KUV1"/>
<keyword evidence="4" id="KW-0804">Transcription</keyword>
<organism evidence="7 8">
    <name type="scientific">Vigna unguiculata</name>
    <name type="common">Cowpea</name>
    <dbReference type="NCBI Taxonomy" id="3917"/>
    <lineage>
        <taxon>Eukaryota</taxon>
        <taxon>Viridiplantae</taxon>
        <taxon>Streptophyta</taxon>
        <taxon>Embryophyta</taxon>
        <taxon>Tracheophyta</taxon>
        <taxon>Spermatophyta</taxon>
        <taxon>Magnoliopsida</taxon>
        <taxon>eudicotyledons</taxon>
        <taxon>Gunneridae</taxon>
        <taxon>Pentapetalae</taxon>
        <taxon>rosids</taxon>
        <taxon>fabids</taxon>
        <taxon>Fabales</taxon>
        <taxon>Fabaceae</taxon>
        <taxon>Papilionoideae</taxon>
        <taxon>50 kb inversion clade</taxon>
        <taxon>NPAAA clade</taxon>
        <taxon>indigoferoid/millettioid clade</taxon>
        <taxon>Phaseoleae</taxon>
        <taxon>Vigna</taxon>
    </lineage>
</organism>
<dbReference type="GO" id="GO:0003677">
    <property type="term" value="F:DNA binding"/>
    <property type="evidence" value="ECO:0007669"/>
    <property type="project" value="UniProtKB-KW"/>
</dbReference>
<evidence type="ECO:0000256" key="5">
    <source>
        <dbReference type="ARBA" id="ARBA00023242"/>
    </source>
</evidence>
<dbReference type="GO" id="GO:0005634">
    <property type="term" value="C:nucleus"/>
    <property type="evidence" value="ECO:0007669"/>
    <property type="project" value="UniProtKB-SubCell"/>
</dbReference>
<dbReference type="EMBL" id="CP039346">
    <property type="protein sequence ID" value="QCD81886.1"/>
    <property type="molecule type" value="Genomic_DNA"/>
</dbReference>
<reference evidence="7 8" key="1">
    <citation type="submission" date="2019-04" db="EMBL/GenBank/DDBJ databases">
        <title>An improved genome assembly and genetic linkage map for asparagus bean, Vigna unguiculata ssp. sesquipedialis.</title>
        <authorList>
            <person name="Xia Q."/>
            <person name="Zhang R."/>
            <person name="Dong Y."/>
        </authorList>
    </citation>
    <scope>NUCLEOTIDE SEQUENCE [LARGE SCALE GENOMIC DNA]</scope>
    <source>
        <tissue evidence="7">Leaf</tissue>
    </source>
</reference>
<protein>
    <recommendedName>
        <fullName evidence="6">TF-B3 domain-containing protein</fullName>
    </recommendedName>
</protein>
<keyword evidence="3" id="KW-0238">DNA-binding</keyword>
<accession>A0A4D6KUV1</accession>
<dbReference type="Pfam" id="PF02362">
    <property type="entry name" value="B3"/>
    <property type="match status" value="1"/>
</dbReference>
<keyword evidence="8" id="KW-1185">Reference proteome</keyword>
<proteinExistence type="predicted"/>
<dbReference type="PROSITE" id="PS50863">
    <property type="entry name" value="B3"/>
    <property type="match status" value="1"/>
</dbReference>
<dbReference type="InterPro" id="IPR015300">
    <property type="entry name" value="DNA-bd_pseudobarrel_sf"/>
</dbReference>
<dbReference type="Proteomes" id="UP000501690">
    <property type="component" value="Linkage Group LG2"/>
</dbReference>
<dbReference type="InterPro" id="IPR003340">
    <property type="entry name" value="B3_DNA-bd"/>
</dbReference>
<sequence length="167" mass="18710">MFSQDELKLDRKVELYDPLRKKFELSVDTTDVGTIVLFGLAEFMKDSMSGNDIEHGAVNEPNVSGIPNNAGASAIPDNASHISDDGVYLNSNFAGQFLDKSRKRYLLTNETTIYWPCSIRWSGRSNFECYLTCGWKTFCKDNGLAAGDDIKFVIDDDKKNIIHVVKV</sequence>
<keyword evidence="5" id="KW-0539">Nucleus</keyword>
<comment type="subcellular location">
    <subcellularLocation>
        <location evidence="1">Nucleus</location>
    </subcellularLocation>
</comment>
<keyword evidence="2" id="KW-0805">Transcription regulation</keyword>
<dbReference type="SUPFAM" id="SSF101936">
    <property type="entry name" value="DNA-binding pseudobarrel domain"/>
    <property type="match status" value="1"/>
</dbReference>
<evidence type="ECO:0000259" key="6">
    <source>
        <dbReference type="PROSITE" id="PS50863"/>
    </source>
</evidence>
<evidence type="ECO:0000256" key="1">
    <source>
        <dbReference type="ARBA" id="ARBA00004123"/>
    </source>
</evidence>
<evidence type="ECO:0000313" key="8">
    <source>
        <dbReference type="Proteomes" id="UP000501690"/>
    </source>
</evidence>
<evidence type="ECO:0000256" key="4">
    <source>
        <dbReference type="ARBA" id="ARBA00023163"/>
    </source>
</evidence>
<feature type="domain" description="TF-B3" evidence="6">
    <location>
        <begin position="72"/>
        <end position="167"/>
    </location>
</feature>
<evidence type="ECO:0000313" key="7">
    <source>
        <dbReference type="EMBL" id="QCD81886.1"/>
    </source>
</evidence>
<gene>
    <name evidence="7" type="ORF">DEO72_LG2g2216</name>
</gene>
<dbReference type="Gene3D" id="2.40.330.10">
    <property type="entry name" value="DNA-binding pseudobarrel domain"/>
    <property type="match status" value="1"/>
</dbReference>
<name>A0A4D6KUV1_VIGUN</name>